<proteinExistence type="predicted"/>
<comment type="caution">
    <text evidence="1">The sequence shown here is derived from an EMBL/GenBank/DDBJ whole genome shotgun (WGS) entry which is preliminary data.</text>
</comment>
<organism evidence="1 2">
    <name type="scientific">Diphasiastrum complanatum</name>
    <name type="common">Issler's clubmoss</name>
    <name type="synonym">Lycopodium complanatum</name>
    <dbReference type="NCBI Taxonomy" id="34168"/>
    <lineage>
        <taxon>Eukaryota</taxon>
        <taxon>Viridiplantae</taxon>
        <taxon>Streptophyta</taxon>
        <taxon>Embryophyta</taxon>
        <taxon>Tracheophyta</taxon>
        <taxon>Lycopodiopsida</taxon>
        <taxon>Lycopodiales</taxon>
        <taxon>Lycopodiaceae</taxon>
        <taxon>Lycopodioideae</taxon>
        <taxon>Diphasiastrum</taxon>
    </lineage>
</organism>
<evidence type="ECO:0000313" key="1">
    <source>
        <dbReference type="EMBL" id="KAJ7537288.1"/>
    </source>
</evidence>
<dbReference type="Proteomes" id="UP001162992">
    <property type="component" value="Chromosome 12"/>
</dbReference>
<protein>
    <submittedName>
        <fullName evidence="1">Uncharacterized protein</fullName>
    </submittedName>
</protein>
<keyword evidence="2" id="KW-1185">Reference proteome</keyword>
<sequence>MAGAWWSWIAAAVIAVALGAFPYTYYYSRDDVAAFPSIQQILLAGIGVGYGGSNNKTEPLRPCFPALFGFGSSMADTGNYATIYPSRTRASGQSYFAKPSNRFSDGRLLIDFWAQALNVPLLSPYLRVIGADFARGVNFACTGSTARQDSIWGSYPLSVQLDQFKAFKQASLDAGLQGSLPSKEAFEKGLYIIAIGGNDLIQEYFHKNLTVEAAQQYVPEVSQAIVRVVEELYKEGARTILVEDVYPQGCTPNILSQAAILNENLDAAGCSKPYNDNVKLHNKLLKEAILNLNTKLKDPSIIFVDTYSVRYEIIANASLYGFTEPIKACCGAGERYNFDMKSFCGWSKLIDGKVVSANSCSNPKQHVNWDGIHFTDEFNYQTMKQILTEAYFHPNFPISQICDIKDLHVANFSFWVG</sequence>
<name>A0ACC2C5I3_DIPCM</name>
<reference evidence="2" key="1">
    <citation type="journal article" date="2024" name="Proc. Natl. Acad. Sci. U.S.A.">
        <title>Extraordinary preservation of gene collinearity over three hundred million years revealed in homosporous lycophytes.</title>
        <authorList>
            <person name="Li C."/>
            <person name="Wickell D."/>
            <person name="Kuo L.Y."/>
            <person name="Chen X."/>
            <person name="Nie B."/>
            <person name="Liao X."/>
            <person name="Peng D."/>
            <person name="Ji J."/>
            <person name="Jenkins J."/>
            <person name="Williams M."/>
            <person name="Shu S."/>
            <person name="Plott C."/>
            <person name="Barry K."/>
            <person name="Rajasekar S."/>
            <person name="Grimwood J."/>
            <person name="Han X."/>
            <person name="Sun S."/>
            <person name="Hou Z."/>
            <person name="He W."/>
            <person name="Dai G."/>
            <person name="Sun C."/>
            <person name="Schmutz J."/>
            <person name="Leebens-Mack J.H."/>
            <person name="Li F.W."/>
            <person name="Wang L."/>
        </authorList>
    </citation>
    <scope>NUCLEOTIDE SEQUENCE [LARGE SCALE GENOMIC DNA]</scope>
    <source>
        <strain evidence="2">cv. PW_Plant_1</strain>
    </source>
</reference>
<evidence type="ECO:0000313" key="2">
    <source>
        <dbReference type="Proteomes" id="UP001162992"/>
    </source>
</evidence>
<dbReference type="EMBL" id="CM055103">
    <property type="protein sequence ID" value="KAJ7537288.1"/>
    <property type="molecule type" value="Genomic_DNA"/>
</dbReference>
<gene>
    <name evidence="1" type="ORF">O6H91_12G106600</name>
</gene>
<accession>A0ACC2C5I3</accession>